<dbReference type="PANTHER" id="PTHR43668:SF2">
    <property type="entry name" value="ALLANTOINASE"/>
    <property type="match status" value="1"/>
</dbReference>
<organism evidence="13 14">
    <name type="scientific">Mitsuokella multacida DSM 20544</name>
    <dbReference type="NCBI Taxonomy" id="500635"/>
    <lineage>
        <taxon>Bacteria</taxon>
        <taxon>Bacillati</taxon>
        <taxon>Bacillota</taxon>
        <taxon>Negativicutes</taxon>
        <taxon>Selenomonadales</taxon>
        <taxon>Selenomonadaceae</taxon>
        <taxon>Mitsuokella</taxon>
    </lineage>
</organism>
<dbReference type="InterPro" id="IPR017593">
    <property type="entry name" value="Allantoinase"/>
</dbReference>
<dbReference type="GO" id="GO:0005737">
    <property type="term" value="C:cytoplasm"/>
    <property type="evidence" value="ECO:0007669"/>
    <property type="project" value="TreeGrafter"/>
</dbReference>
<dbReference type="GO" id="GO:0000256">
    <property type="term" value="P:allantoin catabolic process"/>
    <property type="evidence" value="ECO:0007669"/>
    <property type="project" value="InterPro"/>
</dbReference>
<dbReference type="GO" id="GO:0006145">
    <property type="term" value="P:purine nucleobase catabolic process"/>
    <property type="evidence" value="ECO:0007669"/>
    <property type="project" value="TreeGrafter"/>
</dbReference>
<comment type="caution">
    <text evidence="13">The sequence shown here is derived from an EMBL/GenBank/DDBJ whole genome shotgun (WGS) entry which is preliminary data.</text>
</comment>
<evidence type="ECO:0000313" key="14">
    <source>
        <dbReference type="Proteomes" id="UP000003671"/>
    </source>
</evidence>
<dbReference type="PANTHER" id="PTHR43668">
    <property type="entry name" value="ALLANTOINASE"/>
    <property type="match status" value="1"/>
</dbReference>
<evidence type="ECO:0000256" key="7">
    <source>
        <dbReference type="ARBA" id="ARBA00011881"/>
    </source>
</evidence>
<accession>C9KJQ8</accession>
<feature type="domain" description="Amidohydrolase-related" evidence="12">
    <location>
        <begin position="56"/>
        <end position="436"/>
    </location>
</feature>
<keyword evidence="10 13" id="KW-0378">Hydrolase</keyword>
<dbReference type="GO" id="GO:0050897">
    <property type="term" value="F:cobalt ion binding"/>
    <property type="evidence" value="ECO:0007669"/>
    <property type="project" value="InterPro"/>
</dbReference>
<evidence type="ECO:0000313" key="13">
    <source>
        <dbReference type="EMBL" id="EEX70124.1"/>
    </source>
</evidence>
<dbReference type="HOGENOM" id="CLU_015572_4_2_9"/>
<dbReference type="GO" id="GO:0008270">
    <property type="term" value="F:zinc ion binding"/>
    <property type="evidence" value="ECO:0007669"/>
    <property type="project" value="InterPro"/>
</dbReference>
<evidence type="ECO:0000256" key="3">
    <source>
        <dbReference type="ARBA" id="ARBA00004968"/>
    </source>
</evidence>
<dbReference type="eggNOG" id="COG0044">
    <property type="taxonomic scope" value="Bacteria"/>
</dbReference>
<dbReference type="EC" id="3.5.2.5" evidence="8"/>
<name>C9KJQ8_9FIRM</name>
<dbReference type="GeneID" id="93480461"/>
<comment type="similarity">
    <text evidence="4">Belongs to the metallo-dependent hydrolases superfamily. Hydantoinase/dihydropyrimidinase family.</text>
</comment>
<evidence type="ECO:0000256" key="8">
    <source>
        <dbReference type="ARBA" id="ARBA00012863"/>
    </source>
</evidence>
<dbReference type="PROSITE" id="PS00482">
    <property type="entry name" value="DIHYDROOROTASE_1"/>
    <property type="match status" value="1"/>
</dbReference>
<comment type="function">
    <text evidence="2">Catalyzes the reversible cyclization of carbamoyl aspartate to dihydroorotate.</text>
</comment>
<comment type="pathway">
    <text evidence="3">Nitrogen metabolism; (S)-allantoin degradation; allantoate from (S)-allantoin: step 1/1.</text>
</comment>
<keyword evidence="11" id="KW-0862">Zinc</keyword>
<proteinExistence type="inferred from homology"/>
<dbReference type="STRING" id="500635.MITSMUL_03262"/>
<keyword evidence="14" id="KW-1185">Reference proteome</keyword>
<dbReference type="NCBIfam" id="TIGR03178">
    <property type="entry name" value="allantoinase"/>
    <property type="match status" value="1"/>
</dbReference>
<evidence type="ECO:0000256" key="9">
    <source>
        <dbReference type="ARBA" id="ARBA00022723"/>
    </source>
</evidence>
<dbReference type="Gene3D" id="3.20.20.140">
    <property type="entry name" value="Metal-dependent hydrolases"/>
    <property type="match status" value="1"/>
</dbReference>
<comment type="similarity">
    <text evidence="6">Belongs to the metallo-dependent hydrolases superfamily. Allantoinase family.</text>
</comment>
<sequence length="460" mass="50089">MGAKMMFDLVVKNGRIVTSDQIFSANVGVKGEMIAAIFAPGLPFEAKDVIDAKGKYVFPGGIDSHAHLNDPGYNWREDYTHGTAAAIVGGYTTIIDMPLQNEPAMTNGNIMDKKLEIVAPQAYTDYCFWGGLVDYNFADLKELDVKGCVAFKSFIGPVSPDYVPLTIGQAREAMEILREFDARAGFHCEDYSLIKWGEERAKRKAKPDWQDFLDSRPVIAELIATQNIIECARETGAKVHICHVSHPKVAQAIKEAQLDGVDVTAETCGHYLSMTDKDVLAHGSLFKCAPPLRSAEDVDALWHYVEDGTLSCIGSDHSPCELSEKSEEKHGIFGAWGGISSIQSTIQAAYSEGVVKRGISPTVIAHAIGEGPARVFGLYGKKGAIRPGFDADMVILDPDAKWEITADSLYYVNKISAFVGMKGQGLPVCTILRGKVMARNGKLVGEKGFGKFVKKQWAEG</sequence>
<dbReference type="Pfam" id="PF01979">
    <property type="entry name" value="Amidohydro_1"/>
    <property type="match status" value="1"/>
</dbReference>
<evidence type="ECO:0000256" key="1">
    <source>
        <dbReference type="ARBA" id="ARBA00001947"/>
    </source>
</evidence>
<dbReference type="Gene3D" id="2.30.40.10">
    <property type="entry name" value="Urease, subunit C, domain 1"/>
    <property type="match status" value="1"/>
</dbReference>
<keyword evidence="9" id="KW-0479">Metal-binding</keyword>
<dbReference type="InterPro" id="IPR050138">
    <property type="entry name" value="DHOase/Allantoinase_Hydrolase"/>
</dbReference>
<dbReference type="SUPFAM" id="SSF51338">
    <property type="entry name" value="Composite domain of metallo-dependent hydrolases"/>
    <property type="match status" value="1"/>
</dbReference>
<reference evidence="13" key="1">
    <citation type="submission" date="2009-09" db="EMBL/GenBank/DDBJ databases">
        <authorList>
            <person name="Weinstock G."/>
            <person name="Sodergren E."/>
            <person name="Clifton S."/>
            <person name="Fulton L."/>
            <person name="Fulton B."/>
            <person name="Courtney L."/>
            <person name="Fronick C."/>
            <person name="Harrison M."/>
            <person name="Strong C."/>
            <person name="Farmer C."/>
            <person name="Delahaunty K."/>
            <person name="Markovic C."/>
            <person name="Hall O."/>
            <person name="Minx P."/>
            <person name="Tomlinson C."/>
            <person name="Mitreva M."/>
            <person name="Nelson J."/>
            <person name="Hou S."/>
            <person name="Wollam A."/>
            <person name="Pepin K.H."/>
            <person name="Johnson M."/>
            <person name="Bhonagiri V."/>
            <person name="Nash W.E."/>
            <person name="Warren W."/>
            <person name="Chinwalla A."/>
            <person name="Mardis E.R."/>
            <person name="Wilson R.K."/>
        </authorList>
    </citation>
    <scope>NUCLEOTIDE SEQUENCE [LARGE SCALE GENOMIC DNA]</scope>
    <source>
        <strain evidence="13">DSM 20544</strain>
    </source>
</reference>
<dbReference type="InterPro" id="IPR011059">
    <property type="entry name" value="Metal-dep_hydrolase_composite"/>
</dbReference>
<comment type="subunit">
    <text evidence="7">Homotetramer.</text>
</comment>
<comment type="cofactor">
    <cofactor evidence="1">
        <name>Zn(2+)</name>
        <dbReference type="ChEBI" id="CHEBI:29105"/>
    </cofactor>
</comment>
<dbReference type="InterPro" id="IPR006680">
    <property type="entry name" value="Amidohydro-rel"/>
</dbReference>
<dbReference type="Proteomes" id="UP000003671">
    <property type="component" value="Unassembled WGS sequence"/>
</dbReference>
<evidence type="ECO:0000256" key="10">
    <source>
        <dbReference type="ARBA" id="ARBA00022801"/>
    </source>
</evidence>
<dbReference type="SUPFAM" id="SSF51556">
    <property type="entry name" value="Metallo-dependent hydrolases"/>
    <property type="match status" value="1"/>
</dbReference>
<dbReference type="InterPro" id="IPR032466">
    <property type="entry name" value="Metal_Hydrolase"/>
</dbReference>
<evidence type="ECO:0000256" key="2">
    <source>
        <dbReference type="ARBA" id="ARBA00002368"/>
    </source>
</evidence>
<dbReference type="AlphaFoldDB" id="C9KJQ8"/>
<dbReference type="FunFam" id="3.20.20.140:FF:000174">
    <property type="entry name" value="Dihydropyrimidinase-related protein 2"/>
    <property type="match status" value="1"/>
</dbReference>
<comment type="similarity">
    <text evidence="5">Belongs to the metallo-dependent hydrolases superfamily. DHOase family. Class I DHOase subfamily.</text>
</comment>
<evidence type="ECO:0000256" key="4">
    <source>
        <dbReference type="ARBA" id="ARBA00008829"/>
    </source>
</evidence>
<evidence type="ECO:0000259" key="12">
    <source>
        <dbReference type="Pfam" id="PF01979"/>
    </source>
</evidence>
<dbReference type="RefSeq" id="WP_005839204.1">
    <property type="nucleotide sequence ID" value="NZ_GG697141.2"/>
</dbReference>
<evidence type="ECO:0000256" key="11">
    <source>
        <dbReference type="ARBA" id="ARBA00022833"/>
    </source>
</evidence>
<evidence type="ECO:0000256" key="6">
    <source>
        <dbReference type="ARBA" id="ARBA00010368"/>
    </source>
</evidence>
<gene>
    <name evidence="13" type="primary">allB</name>
    <name evidence="13" type="ORF">MITSMUL_03262</name>
</gene>
<protein>
    <recommendedName>
        <fullName evidence="8">allantoinase</fullName>
        <ecNumber evidence="8">3.5.2.5</ecNumber>
    </recommendedName>
</protein>
<dbReference type="EMBL" id="ABWK02000001">
    <property type="protein sequence ID" value="EEX70124.1"/>
    <property type="molecule type" value="Genomic_DNA"/>
</dbReference>
<dbReference type="PATRIC" id="fig|500635.8.peg.174"/>
<evidence type="ECO:0000256" key="5">
    <source>
        <dbReference type="ARBA" id="ARBA00010286"/>
    </source>
</evidence>
<dbReference type="GO" id="GO:0004038">
    <property type="term" value="F:allantoinase activity"/>
    <property type="evidence" value="ECO:0007669"/>
    <property type="project" value="UniProtKB-EC"/>
</dbReference>
<dbReference type="InterPro" id="IPR002195">
    <property type="entry name" value="Dihydroorotase_CS"/>
</dbReference>